<accession>A0A8D8BNF3</accession>
<dbReference type="AlphaFoldDB" id="A0A8D8BNF3"/>
<protein>
    <submittedName>
        <fullName evidence="1">(northern house mosquito) hypothetical protein</fullName>
    </submittedName>
</protein>
<name>A0A8D8BNF3_CULPI</name>
<reference evidence="1" key="1">
    <citation type="submission" date="2021-05" db="EMBL/GenBank/DDBJ databases">
        <authorList>
            <person name="Alioto T."/>
            <person name="Alioto T."/>
            <person name="Gomez Garrido J."/>
        </authorList>
    </citation>
    <scope>NUCLEOTIDE SEQUENCE</scope>
</reference>
<sequence>MRRGCSLPGHNDPNQRHRQSEFVGVTHKGYATSLKISPWMSLTMTEQFKYCPFPSLSLFVLQTMTIINPSQCTVCSRPAVAVCCCTGARVRPSCWCCRRRTSPSQASRQRGWSVLLWPCFPRRCGMLAISNTHTITHIKKLKTTEIMLSSFQKMFGYICNTQTIKISLIPTSNTSYTSNSFKKNKLIQILH</sequence>
<dbReference type="EMBL" id="HBUE01084253">
    <property type="protein sequence ID" value="CAG6478989.1"/>
    <property type="molecule type" value="Transcribed_RNA"/>
</dbReference>
<evidence type="ECO:0000313" key="1">
    <source>
        <dbReference type="EMBL" id="CAG6478989.1"/>
    </source>
</evidence>
<organism evidence="1">
    <name type="scientific">Culex pipiens</name>
    <name type="common">House mosquito</name>
    <dbReference type="NCBI Taxonomy" id="7175"/>
    <lineage>
        <taxon>Eukaryota</taxon>
        <taxon>Metazoa</taxon>
        <taxon>Ecdysozoa</taxon>
        <taxon>Arthropoda</taxon>
        <taxon>Hexapoda</taxon>
        <taxon>Insecta</taxon>
        <taxon>Pterygota</taxon>
        <taxon>Neoptera</taxon>
        <taxon>Endopterygota</taxon>
        <taxon>Diptera</taxon>
        <taxon>Nematocera</taxon>
        <taxon>Culicoidea</taxon>
        <taxon>Culicidae</taxon>
        <taxon>Culicinae</taxon>
        <taxon>Culicini</taxon>
        <taxon>Culex</taxon>
        <taxon>Culex</taxon>
    </lineage>
</organism>
<proteinExistence type="predicted"/>